<proteinExistence type="predicted"/>
<feature type="compositionally biased region" description="Polar residues" evidence="1">
    <location>
        <begin position="1"/>
        <end position="26"/>
    </location>
</feature>
<dbReference type="EMBL" id="FNLN01000001">
    <property type="protein sequence ID" value="SDT84370.1"/>
    <property type="molecule type" value="Genomic_DNA"/>
</dbReference>
<accession>A0A1H2DN91</accession>
<dbReference type="AlphaFoldDB" id="A0A1H2DN91"/>
<name>A0A1H2DN91_9PROT</name>
<evidence type="ECO:0000313" key="3">
    <source>
        <dbReference type="Proteomes" id="UP000182882"/>
    </source>
</evidence>
<sequence length="40" mass="4517">MGSVSDSTSIQNMTESSEQSEVNMSYSDLFENDNKNRLQL</sequence>
<organism evidence="2 3">
    <name type="scientific">Nitrosomonas ureae</name>
    <dbReference type="NCBI Taxonomy" id="44577"/>
    <lineage>
        <taxon>Bacteria</taxon>
        <taxon>Pseudomonadati</taxon>
        <taxon>Pseudomonadota</taxon>
        <taxon>Betaproteobacteria</taxon>
        <taxon>Nitrosomonadales</taxon>
        <taxon>Nitrosomonadaceae</taxon>
        <taxon>Nitrosomonas</taxon>
    </lineage>
</organism>
<feature type="region of interest" description="Disordered" evidence="1">
    <location>
        <begin position="1"/>
        <end position="40"/>
    </location>
</feature>
<dbReference type="Proteomes" id="UP000182882">
    <property type="component" value="Unassembled WGS sequence"/>
</dbReference>
<keyword evidence="3" id="KW-1185">Reference proteome</keyword>
<gene>
    <name evidence="2" type="ORF">SAMN05216406_101238</name>
</gene>
<evidence type="ECO:0000313" key="2">
    <source>
        <dbReference type="EMBL" id="SDT84370.1"/>
    </source>
</evidence>
<protein>
    <submittedName>
        <fullName evidence="2">Uncharacterized protein</fullName>
    </submittedName>
</protein>
<evidence type="ECO:0000256" key="1">
    <source>
        <dbReference type="SAM" id="MobiDB-lite"/>
    </source>
</evidence>
<reference evidence="3" key="1">
    <citation type="submission" date="2016-10" db="EMBL/GenBank/DDBJ databases">
        <authorList>
            <person name="Varghese N."/>
            <person name="Submissions S."/>
        </authorList>
    </citation>
    <scope>NUCLEOTIDE SEQUENCE [LARGE SCALE GENOMIC DNA]</scope>
    <source>
        <strain evidence="3">Nm10</strain>
    </source>
</reference>